<dbReference type="SUPFAM" id="SSF52799">
    <property type="entry name" value="(Phosphotyrosine protein) phosphatases II"/>
    <property type="match status" value="1"/>
</dbReference>
<evidence type="ECO:0000313" key="4">
    <source>
        <dbReference type="EMBL" id="JAG27153.1"/>
    </source>
</evidence>
<sequence>MADKRMTMSFKSYIAFDDEPLNSSCEESFSEQLTPRLLHGESIIAEAQNVLMFANISERKQGKSGILYVTNFKLSFISADEKPREEVSFEDTLQLGENDICLSNVDGLYLYGSDRKKKLVPDKNFSEKDVNGLFVVCKNMRMLSFSFKFSPKGHGKNLTNTLLHHAFPKRHHLLFAYDLREEIIGMKSETNMFREAGEWGVELARTGCRGWKLSAVNIDFQMSDTLPKWLVVPDKVSDYQLVQASRHFCSDRPPLWCWSSPTGSSLVRMADIMPTITDRVQENIMLESVRKSHPKLTQPFIIDLMKDMPTPKDIHWSFNKLRELCIPEDLKQFWVQDQHFWSHIENSKWLLYVSNALQKSLKASQRLYDDQTVVVQEAEGRDLCCVVASLTQLLLDPHYRTIIGFQSLVQREWVVMGHPFCTRLSHVYSSDNVQSPVFLLFLDCVWQLINQFPTHFQFTETYLTVLWDCALTSIYDTFLFDCERDRHFSSRDPNTPLVLRSVWDELPCGRDAYLFYNPFYQPPQKAHAMVYLPVQYQISCLSIWQQCYFRHMPVLEIKGGGNPQIDLLSRILLSQSENDNQFGNEMIPIESLSSIGSFFPFSPCFSASASSNPPSALLLSSLSLNASFHSTEIMLDSMSILNAPD</sequence>
<dbReference type="AlphaFoldDB" id="A0A0A9Y877"/>
<evidence type="ECO:0000256" key="1">
    <source>
        <dbReference type="ARBA" id="ARBA00007471"/>
    </source>
</evidence>
<dbReference type="EMBL" id="GBRD01000365">
    <property type="protein sequence ID" value="JAG65456.1"/>
    <property type="molecule type" value="Transcribed_RNA"/>
</dbReference>
<dbReference type="SUPFAM" id="SSF50729">
    <property type="entry name" value="PH domain-like"/>
    <property type="match status" value="1"/>
</dbReference>
<evidence type="ECO:0000313" key="6">
    <source>
        <dbReference type="EMBL" id="JAG28374.1"/>
    </source>
</evidence>
<dbReference type="EMBL" id="GBHO01016451">
    <property type="protein sequence ID" value="JAG27153.1"/>
    <property type="molecule type" value="Transcribed_RNA"/>
</dbReference>
<dbReference type="Gene3D" id="2.30.29.30">
    <property type="entry name" value="Pleckstrin-homology domain (PH domain)/Phosphotyrosine-binding domain (PTB)"/>
    <property type="match status" value="1"/>
</dbReference>
<dbReference type="PANTHER" id="PTHR10807">
    <property type="entry name" value="MYOTUBULARIN-RELATED"/>
    <property type="match status" value="1"/>
</dbReference>
<reference evidence="7" key="3">
    <citation type="submission" date="2014-09" db="EMBL/GenBank/DDBJ databases">
        <authorList>
            <person name="Magalhaes I.L.F."/>
            <person name="Oliveira U."/>
            <person name="Santos F.R."/>
            <person name="Vidigal T.H.D.A."/>
            <person name="Brescovit A.D."/>
            <person name="Santos A.J."/>
        </authorList>
    </citation>
    <scope>NUCLEOTIDE SEQUENCE</scope>
</reference>
<accession>A0A0A9Y877</accession>
<dbReference type="EMBL" id="GBHO01015230">
    <property type="protein sequence ID" value="JAG28374.1"/>
    <property type="molecule type" value="Transcribed_RNA"/>
</dbReference>
<dbReference type="InterPro" id="IPR029021">
    <property type="entry name" value="Prot-tyrosine_phosphatase-like"/>
</dbReference>
<dbReference type="InterPro" id="IPR030564">
    <property type="entry name" value="Myotubularin"/>
</dbReference>
<reference evidence="6" key="2">
    <citation type="submission" date="2014-07" db="EMBL/GenBank/DDBJ databases">
        <authorList>
            <person name="Hull J."/>
        </authorList>
    </citation>
    <scope>NUCLEOTIDE SEQUENCE</scope>
</reference>
<dbReference type="PROSITE" id="PS51339">
    <property type="entry name" value="PPASE_MYOTUBULARIN"/>
    <property type="match status" value="1"/>
</dbReference>
<evidence type="ECO:0000259" key="2">
    <source>
        <dbReference type="PROSITE" id="PS51339"/>
    </source>
</evidence>
<dbReference type="GO" id="GO:0016020">
    <property type="term" value="C:membrane"/>
    <property type="evidence" value="ECO:0007669"/>
    <property type="project" value="TreeGrafter"/>
</dbReference>
<dbReference type="InterPro" id="IPR010569">
    <property type="entry name" value="Myotubularin-like_Pase_dom"/>
</dbReference>
<dbReference type="PANTHER" id="PTHR10807:SF110">
    <property type="entry name" value="FI17948P1"/>
    <property type="match status" value="1"/>
</dbReference>
<evidence type="ECO:0000313" key="5">
    <source>
        <dbReference type="EMBL" id="JAG28373.1"/>
    </source>
</evidence>
<reference evidence="6" key="1">
    <citation type="journal article" date="2014" name="PLoS ONE">
        <title>Transcriptome-Based Identification of ABC Transporters in the Western Tarnished Plant Bug Lygus hesperus.</title>
        <authorList>
            <person name="Hull J.J."/>
            <person name="Chaney K."/>
            <person name="Geib S.M."/>
            <person name="Fabrick J.A."/>
            <person name="Brent C.S."/>
            <person name="Walsh D."/>
            <person name="Lavine L.C."/>
        </authorList>
    </citation>
    <scope>NUCLEOTIDE SEQUENCE</scope>
</reference>
<gene>
    <name evidence="6" type="primary">mtmr10-b_1</name>
    <name evidence="3" type="synonym">mtmr10-b_0</name>
    <name evidence="4" type="synonym">mtmr10-b_2</name>
    <name evidence="5" type="synonym">mtmr10-b_3</name>
    <name evidence="3" type="ORF">CM83_79644</name>
    <name evidence="4" type="ORF">CM83_79646</name>
    <name evidence="5" type="ORF">CM83_79647</name>
    <name evidence="6" type="ORF">CM83_79649</name>
</gene>
<dbReference type="GO" id="GO:0046856">
    <property type="term" value="P:phosphatidylinositol dephosphorylation"/>
    <property type="evidence" value="ECO:0007669"/>
    <property type="project" value="TreeGrafter"/>
</dbReference>
<dbReference type="Pfam" id="PF06602">
    <property type="entry name" value="Myotub-related"/>
    <property type="match status" value="2"/>
</dbReference>
<dbReference type="InterPro" id="IPR011993">
    <property type="entry name" value="PH-like_dom_sf"/>
</dbReference>
<feature type="domain" description="Myotubularin phosphatase" evidence="2">
    <location>
        <begin position="193"/>
        <end position="548"/>
    </location>
</feature>
<name>A0A0A9Y877_LYGHE</name>
<comment type="similarity">
    <text evidence="1">Belongs to the protein-tyrosine phosphatase family. Non-receptor class myotubularin subfamily.</text>
</comment>
<dbReference type="GO" id="GO:0005737">
    <property type="term" value="C:cytoplasm"/>
    <property type="evidence" value="ECO:0007669"/>
    <property type="project" value="TreeGrafter"/>
</dbReference>
<dbReference type="CDD" id="cd14537">
    <property type="entry name" value="PTP-MTMR10-like"/>
    <property type="match status" value="1"/>
</dbReference>
<proteinExistence type="inferred from homology"/>
<protein>
    <submittedName>
        <fullName evidence="6">Myotubularin-related protein 10-B</fullName>
    </submittedName>
</protein>
<dbReference type="EMBL" id="GBHO01016470">
    <property type="protein sequence ID" value="JAG27134.1"/>
    <property type="molecule type" value="Transcribed_RNA"/>
</dbReference>
<dbReference type="EMBL" id="GBHO01015231">
    <property type="protein sequence ID" value="JAG28373.1"/>
    <property type="molecule type" value="Transcribed_RNA"/>
</dbReference>
<evidence type="ECO:0000313" key="7">
    <source>
        <dbReference type="EMBL" id="JAG65456.1"/>
    </source>
</evidence>
<organism evidence="6">
    <name type="scientific">Lygus hesperus</name>
    <name type="common">Western plant bug</name>
    <dbReference type="NCBI Taxonomy" id="30085"/>
    <lineage>
        <taxon>Eukaryota</taxon>
        <taxon>Metazoa</taxon>
        <taxon>Ecdysozoa</taxon>
        <taxon>Arthropoda</taxon>
        <taxon>Hexapoda</taxon>
        <taxon>Insecta</taxon>
        <taxon>Pterygota</taxon>
        <taxon>Neoptera</taxon>
        <taxon>Paraneoptera</taxon>
        <taxon>Hemiptera</taxon>
        <taxon>Heteroptera</taxon>
        <taxon>Panheteroptera</taxon>
        <taxon>Cimicomorpha</taxon>
        <taxon>Miridae</taxon>
        <taxon>Mirini</taxon>
        <taxon>Lygus</taxon>
    </lineage>
</organism>
<evidence type="ECO:0000313" key="3">
    <source>
        <dbReference type="EMBL" id="JAG27134.1"/>
    </source>
</evidence>